<protein>
    <submittedName>
        <fullName evidence="2">Uncharacterized protein</fullName>
    </submittedName>
</protein>
<comment type="caution">
    <text evidence="2">The sequence shown here is derived from an EMBL/GenBank/DDBJ whole genome shotgun (WGS) entry which is preliminary data.</text>
</comment>
<name>A0A1V3X154_MYCKA</name>
<dbReference type="Proteomes" id="UP000189229">
    <property type="component" value="Unassembled WGS sequence"/>
</dbReference>
<dbReference type="AlphaFoldDB" id="A0A1V3X154"/>
<evidence type="ECO:0000313" key="3">
    <source>
        <dbReference type="Proteomes" id="UP000189229"/>
    </source>
</evidence>
<accession>A0A1V3X154</accession>
<sequence length="62" mass="6798">MAWLRRRPRWLSITLAFVFVAELVAAAALPALRCATAGRHPQRRGSTTPASPRWSWAVAPSG</sequence>
<evidence type="ECO:0000256" key="1">
    <source>
        <dbReference type="SAM" id="MobiDB-lite"/>
    </source>
</evidence>
<proteinExistence type="predicted"/>
<evidence type="ECO:0000313" key="2">
    <source>
        <dbReference type="EMBL" id="OOK72211.1"/>
    </source>
</evidence>
<reference evidence="2 3" key="1">
    <citation type="submission" date="2017-02" db="EMBL/GenBank/DDBJ databases">
        <title>Complete genome sequences of Mycobacterium kansasii strains isolated from rhesus macaques.</title>
        <authorList>
            <person name="Panda A."/>
            <person name="Nagaraj S."/>
            <person name="Zhao X."/>
            <person name="Tettelin H."/>
            <person name="Detolla L.J."/>
        </authorList>
    </citation>
    <scope>NUCLEOTIDE SEQUENCE [LARGE SCALE GENOMIC DNA]</scope>
    <source>
        <strain evidence="2 3">11-3813</strain>
    </source>
</reference>
<dbReference type="EMBL" id="MVBM01000005">
    <property type="protein sequence ID" value="OOK72211.1"/>
    <property type="molecule type" value="Genomic_DNA"/>
</dbReference>
<gene>
    <name evidence="2" type="ORF">BZL30_5856</name>
</gene>
<feature type="region of interest" description="Disordered" evidence="1">
    <location>
        <begin position="38"/>
        <end position="62"/>
    </location>
</feature>
<organism evidence="2 3">
    <name type="scientific">Mycobacterium kansasii</name>
    <dbReference type="NCBI Taxonomy" id="1768"/>
    <lineage>
        <taxon>Bacteria</taxon>
        <taxon>Bacillati</taxon>
        <taxon>Actinomycetota</taxon>
        <taxon>Actinomycetes</taxon>
        <taxon>Mycobacteriales</taxon>
        <taxon>Mycobacteriaceae</taxon>
        <taxon>Mycobacterium</taxon>
    </lineage>
</organism>